<dbReference type="InterPro" id="IPR010559">
    <property type="entry name" value="Sig_transdc_His_kin_internal"/>
</dbReference>
<keyword evidence="3" id="KW-0597">Phosphoprotein</keyword>
<keyword evidence="7" id="KW-1185">Reference proteome</keyword>
<evidence type="ECO:0000259" key="5">
    <source>
        <dbReference type="PROSITE" id="PS50110"/>
    </source>
</evidence>
<feature type="modified residue" description="4-aspartylphosphate" evidence="3">
    <location>
        <position position="473"/>
    </location>
</feature>
<dbReference type="SMART" id="SM00448">
    <property type="entry name" value="REC"/>
    <property type="match status" value="1"/>
</dbReference>
<dbReference type="SUPFAM" id="SSF52172">
    <property type="entry name" value="CheY-like"/>
    <property type="match status" value="1"/>
</dbReference>
<evidence type="ECO:0000259" key="4">
    <source>
        <dbReference type="PROSITE" id="PS01124"/>
    </source>
</evidence>
<evidence type="ECO:0000256" key="2">
    <source>
        <dbReference type="ARBA" id="ARBA00023163"/>
    </source>
</evidence>
<dbReference type="SMART" id="SM00342">
    <property type="entry name" value="HTH_ARAC"/>
    <property type="match status" value="1"/>
</dbReference>
<reference evidence="6 7" key="1">
    <citation type="submission" date="2023-11" db="EMBL/GenBank/DDBJ databases">
        <title>Plant-associative lifestyle of Vibrio porteresiae and its evolutionary dynamics.</title>
        <authorList>
            <person name="Rameshkumar N."/>
            <person name="Kirti K."/>
        </authorList>
    </citation>
    <scope>NUCLEOTIDE SEQUENCE [LARGE SCALE GENOMIC DNA]</scope>
    <source>
        <strain evidence="6 7">MSSRF30</strain>
    </source>
</reference>
<evidence type="ECO:0000256" key="1">
    <source>
        <dbReference type="ARBA" id="ARBA00023015"/>
    </source>
</evidence>
<dbReference type="Proteomes" id="UP001304071">
    <property type="component" value="Chromosome 2"/>
</dbReference>
<organism evidence="6 7">
    <name type="scientific">Vibrio porteresiae DSM 19223</name>
    <dbReference type="NCBI Taxonomy" id="1123496"/>
    <lineage>
        <taxon>Bacteria</taxon>
        <taxon>Pseudomonadati</taxon>
        <taxon>Pseudomonadota</taxon>
        <taxon>Gammaproteobacteria</taxon>
        <taxon>Vibrionales</taxon>
        <taxon>Vibrionaceae</taxon>
        <taxon>Vibrio</taxon>
    </lineage>
</organism>
<dbReference type="CDD" id="cd17536">
    <property type="entry name" value="REC_YesN-like"/>
    <property type="match status" value="1"/>
</dbReference>
<dbReference type="SUPFAM" id="SSF55874">
    <property type="entry name" value="ATPase domain of HSP90 chaperone/DNA topoisomerase II/histidine kinase"/>
    <property type="match status" value="1"/>
</dbReference>
<dbReference type="PANTHER" id="PTHR34220:SF7">
    <property type="entry name" value="SENSOR HISTIDINE KINASE YPDA"/>
    <property type="match status" value="1"/>
</dbReference>
<dbReference type="Pfam" id="PF06580">
    <property type="entry name" value="His_kinase"/>
    <property type="match status" value="1"/>
</dbReference>
<dbReference type="InterPro" id="IPR036890">
    <property type="entry name" value="HATPase_C_sf"/>
</dbReference>
<protein>
    <submittedName>
        <fullName evidence="6">PocR ligand-binding domain-containing protein</fullName>
    </submittedName>
</protein>
<dbReference type="InterPro" id="IPR001789">
    <property type="entry name" value="Sig_transdc_resp-reg_receiver"/>
</dbReference>
<dbReference type="InterPro" id="IPR011006">
    <property type="entry name" value="CheY-like_superfamily"/>
</dbReference>
<dbReference type="InterPro" id="IPR050640">
    <property type="entry name" value="Bact_2-comp_sensor_kinase"/>
</dbReference>
<dbReference type="Gene3D" id="3.40.50.2300">
    <property type="match status" value="1"/>
</dbReference>
<proteinExistence type="predicted"/>
<sequence length="775" mass="88811">MNAQYKLQQYLNIDRLQTLQDNFSKSMMIALVVVDEYGVPVTQPSGFCEYCEHARQDPNQKKQCYQSDAAGGKLAMESGKPAVYRCYCGFVECAVPIMINGRYLGAFISGQVKIEDKEQKRVPYILKKNRDLTHDEKYRALYNKAQSIPYDRFESTAYTLFNVASYLVEQAHNTYIQRELRQKELELTDELRKRMEIERSLHEAEFKALSYQINPHFLFNVLNTIGRLAFLEEAQRTETMVHDFSDMMRYLLRKNNQGLITLNQELDYVKKYMSIQTVRMGNRFTYSIDIPQRYLNVVCPFLVLQPLVENFFNYVVEPREIVSELSIKATDDGENVILELKDNGDGISPENIQLILSGERNQQKGGIGIFNIMNRMKLLFGDHYKLELSSPYKPMKGTTIRLRFPLQQNLYSPIARCIMYNIVIVEDEPIELESLHRIIAQCVDNAVLHEASTGKKAIELIDELNHIDMMFVDINIPLPNGKEVIEYLKAKDRDTKVVVTSANDDFDIVRSMLSLHVEDYLLKPVKKSTLTNTIKRTLGIDSQAVSAARAIEQKIADLLANRACAQWHDYLVEQINQAYRQTKQGQDARLQIKELLDIISHHLASLTEQYAAVQNQLQRVAQEVERYGLTPAVYAHLTLSLIKLSREIFTEKGTPPSSSNEFLQRAKLHIERHILDNLTLAEIAEHAFVSACYLSRAFKKSEGIGVANYITGRKIAIACALLHYSDLKVNTIALELAWQDANYFCRIFKKEVGMTPSAYRQRHATSQPASATISD</sequence>
<dbReference type="PROSITE" id="PS50110">
    <property type="entry name" value="RESPONSE_REGULATORY"/>
    <property type="match status" value="1"/>
</dbReference>
<dbReference type="Gene3D" id="3.30.565.10">
    <property type="entry name" value="Histidine kinase-like ATPase, C-terminal domain"/>
    <property type="match status" value="1"/>
</dbReference>
<feature type="domain" description="HTH araC/xylS-type" evidence="4">
    <location>
        <begin position="664"/>
        <end position="762"/>
    </location>
</feature>
<name>A0ABZ0QIE3_9VIBR</name>
<dbReference type="SUPFAM" id="SSF46689">
    <property type="entry name" value="Homeodomain-like"/>
    <property type="match status" value="2"/>
</dbReference>
<dbReference type="Pfam" id="PF10114">
    <property type="entry name" value="PocR"/>
    <property type="match status" value="1"/>
</dbReference>
<dbReference type="Pfam" id="PF02518">
    <property type="entry name" value="HATPase_c"/>
    <property type="match status" value="1"/>
</dbReference>
<dbReference type="InterPro" id="IPR003594">
    <property type="entry name" value="HATPase_dom"/>
</dbReference>
<dbReference type="InterPro" id="IPR018771">
    <property type="entry name" value="PocR_dom"/>
</dbReference>
<keyword evidence="2" id="KW-0804">Transcription</keyword>
<dbReference type="InterPro" id="IPR018060">
    <property type="entry name" value="HTH_AraC"/>
</dbReference>
<dbReference type="Gene3D" id="1.10.10.60">
    <property type="entry name" value="Homeodomain-like"/>
    <property type="match status" value="2"/>
</dbReference>
<keyword evidence="1" id="KW-0805">Transcription regulation</keyword>
<evidence type="ECO:0000313" key="6">
    <source>
        <dbReference type="EMBL" id="WPC75816.1"/>
    </source>
</evidence>
<dbReference type="RefSeq" id="WP_315972766.1">
    <property type="nucleotide sequence ID" value="NZ_AP024896.1"/>
</dbReference>
<dbReference type="PROSITE" id="PS01124">
    <property type="entry name" value="HTH_ARAC_FAMILY_2"/>
    <property type="match status" value="1"/>
</dbReference>
<evidence type="ECO:0000256" key="3">
    <source>
        <dbReference type="PROSITE-ProRule" id="PRU00169"/>
    </source>
</evidence>
<dbReference type="PANTHER" id="PTHR34220">
    <property type="entry name" value="SENSOR HISTIDINE KINASE YPDA"/>
    <property type="match status" value="1"/>
</dbReference>
<feature type="domain" description="Response regulatory" evidence="5">
    <location>
        <begin position="421"/>
        <end position="538"/>
    </location>
</feature>
<dbReference type="Pfam" id="PF00072">
    <property type="entry name" value="Response_reg"/>
    <property type="match status" value="1"/>
</dbReference>
<evidence type="ECO:0000313" key="7">
    <source>
        <dbReference type="Proteomes" id="UP001304071"/>
    </source>
</evidence>
<gene>
    <name evidence="6" type="ORF">R8Z52_23150</name>
</gene>
<accession>A0ABZ0QIE3</accession>
<dbReference type="Pfam" id="PF12833">
    <property type="entry name" value="HTH_18"/>
    <property type="match status" value="1"/>
</dbReference>
<dbReference type="EMBL" id="CP138204">
    <property type="protein sequence ID" value="WPC75816.1"/>
    <property type="molecule type" value="Genomic_DNA"/>
</dbReference>
<dbReference type="InterPro" id="IPR009057">
    <property type="entry name" value="Homeodomain-like_sf"/>
</dbReference>